<evidence type="ECO:0000313" key="4">
    <source>
        <dbReference type="Proteomes" id="UP000220251"/>
    </source>
</evidence>
<dbReference type="CDD" id="cd02440">
    <property type="entry name" value="AdoMet_MTases"/>
    <property type="match status" value="1"/>
</dbReference>
<sequence length="189" mass="20684">MHIFSGTFKRRVLKTPRGESTRPTTGMVRQAVFNMIQHSIEGAKFLDLFAGSGAMGLEALSRGAVSAVLVENGKYAVNCIEDNIKSLEVVSRARLIRKDCLKAIKSLAEGGDSFDFIYADPPYLEESKNGLLSHEVLKAVASGSLLKKGGLLIIEEDRKASLDEVEGLGLQFVEMRPFGKSVLYIFQNT</sequence>
<proteinExistence type="predicted"/>
<reference evidence="4" key="1">
    <citation type="submission" date="2015-06" db="EMBL/GenBank/DDBJ databases">
        <authorList>
            <person name="Bertelli C."/>
        </authorList>
    </citation>
    <scope>NUCLEOTIDE SEQUENCE [LARGE SCALE GENOMIC DNA]</scope>
    <source>
        <strain evidence="4">CRIB-30</strain>
    </source>
</reference>
<dbReference type="PANTHER" id="PTHR43542:SF1">
    <property type="entry name" value="METHYLTRANSFERASE"/>
    <property type="match status" value="1"/>
</dbReference>
<dbReference type="EC" id="2.1.1.-" evidence="3"/>
<dbReference type="PIRSF" id="PIRSF004553">
    <property type="entry name" value="CHP00095"/>
    <property type="match status" value="1"/>
</dbReference>
<dbReference type="Pfam" id="PF03602">
    <property type="entry name" value="Cons_hypoth95"/>
    <property type="match status" value="1"/>
</dbReference>
<dbReference type="Proteomes" id="UP000220251">
    <property type="component" value="Unassembled WGS sequence"/>
</dbReference>
<dbReference type="Gene3D" id="3.40.50.150">
    <property type="entry name" value="Vaccinia Virus protein VP39"/>
    <property type="match status" value="1"/>
</dbReference>
<accession>A0A0H5DMU1</accession>
<dbReference type="EMBL" id="CWGJ01000001">
    <property type="protein sequence ID" value="CRX37481.1"/>
    <property type="molecule type" value="Genomic_DNA"/>
</dbReference>
<evidence type="ECO:0000256" key="1">
    <source>
        <dbReference type="ARBA" id="ARBA00022603"/>
    </source>
</evidence>
<dbReference type="PROSITE" id="PS00092">
    <property type="entry name" value="N6_MTASE"/>
    <property type="match status" value="1"/>
</dbReference>
<dbReference type="InterPro" id="IPR029063">
    <property type="entry name" value="SAM-dependent_MTases_sf"/>
</dbReference>
<dbReference type="PANTHER" id="PTHR43542">
    <property type="entry name" value="METHYLTRANSFERASE"/>
    <property type="match status" value="1"/>
</dbReference>
<dbReference type="GO" id="GO:0031167">
    <property type="term" value="P:rRNA methylation"/>
    <property type="evidence" value="ECO:0007669"/>
    <property type="project" value="InterPro"/>
</dbReference>
<evidence type="ECO:0000256" key="2">
    <source>
        <dbReference type="ARBA" id="ARBA00022679"/>
    </source>
</evidence>
<evidence type="ECO:0000313" key="3">
    <source>
        <dbReference type="EMBL" id="CRX37481.1"/>
    </source>
</evidence>
<protein>
    <submittedName>
        <fullName evidence="3">Methyltransferase</fullName>
        <ecNumber evidence="3">2.1.1.-</ecNumber>
    </submittedName>
</protein>
<organism evidence="3 4">
    <name type="scientific">Estrella lausannensis</name>
    <dbReference type="NCBI Taxonomy" id="483423"/>
    <lineage>
        <taxon>Bacteria</taxon>
        <taxon>Pseudomonadati</taxon>
        <taxon>Chlamydiota</taxon>
        <taxon>Chlamydiia</taxon>
        <taxon>Parachlamydiales</taxon>
        <taxon>Candidatus Criblamydiaceae</taxon>
        <taxon>Estrella</taxon>
    </lineage>
</organism>
<dbReference type="GO" id="GO:0003676">
    <property type="term" value="F:nucleic acid binding"/>
    <property type="evidence" value="ECO:0007669"/>
    <property type="project" value="InterPro"/>
</dbReference>
<gene>
    <name evidence="3" type="ORF">ELAC_0119</name>
</gene>
<dbReference type="InterPro" id="IPR002052">
    <property type="entry name" value="DNA_methylase_N6_adenine_CS"/>
</dbReference>
<dbReference type="GO" id="GO:0008168">
    <property type="term" value="F:methyltransferase activity"/>
    <property type="evidence" value="ECO:0007669"/>
    <property type="project" value="UniProtKB-KW"/>
</dbReference>
<dbReference type="AlphaFoldDB" id="A0A0H5DMU1"/>
<keyword evidence="2 3" id="KW-0808">Transferase</keyword>
<dbReference type="NCBIfam" id="TIGR00095">
    <property type="entry name" value="16S rRNA (guanine(966)-N(2))-methyltransferase RsmD"/>
    <property type="match status" value="1"/>
</dbReference>
<keyword evidence="1 3" id="KW-0489">Methyltransferase</keyword>
<dbReference type="RefSeq" id="WP_098037334.1">
    <property type="nucleotide sequence ID" value="NZ_CWGJ01000001.1"/>
</dbReference>
<dbReference type="OrthoDB" id="9803017at2"/>
<dbReference type="InterPro" id="IPR004398">
    <property type="entry name" value="RNA_MeTrfase_RsmD"/>
</dbReference>
<keyword evidence="4" id="KW-1185">Reference proteome</keyword>
<dbReference type="SUPFAM" id="SSF53335">
    <property type="entry name" value="S-adenosyl-L-methionine-dependent methyltransferases"/>
    <property type="match status" value="1"/>
</dbReference>
<name>A0A0H5DMU1_9BACT</name>